<sequence length="218" mass="23070">MIDFPALRTKMVDGQVRPNDVTDLRIIDAMGEVPRENFVPDDQKPFAYLDRDLPLGNGRAARVLIQPMVLARMLQYAAIKPTDKVLEVGSGSGYGAAVMARLAGSVVALEQDGDLAALARRQLSGLANVAVVEASLAKGVPDAAPFDVIIFNGAVVTFPETIAGQLTKGGRLLLVEEGGSAPWVKLYTRSDTGVSGRALFNASAPVLPGFEAVETFAF</sequence>
<dbReference type="CDD" id="cd02440">
    <property type="entry name" value="AdoMet_MTases"/>
    <property type="match status" value="1"/>
</dbReference>
<dbReference type="GO" id="GO:0005737">
    <property type="term" value="C:cytoplasm"/>
    <property type="evidence" value="ECO:0007669"/>
    <property type="project" value="TreeGrafter"/>
</dbReference>
<dbReference type="InterPro" id="IPR000682">
    <property type="entry name" value="PCMT"/>
</dbReference>
<dbReference type="Proteomes" id="UP000233491">
    <property type="component" value="Unassembled WGS sequence"/>
</dbReference>
<dbReference type="OrthoDB" id="9798496at2"/>
<accession>A0A1I4SAS3</accession>
<evidence type="ECO:0000313" key="4">
    <source>
        <dbReference type="EMBL" id="PKR88815.1"/>
    </source>
</evidence>
<dbReference type="PANTHER" id="PTHR11579">
    <property type="entry name" value="PROTEIN-L-ISOASPARTATE O-METHYLTRANSFERASE"/>
    <property type="match status" value="1"/>
</dbReference>
<dbReference type="GO" id="GO:0032259">
    <property type="term" value="P:methylation"/>
    <property type="evidence" value="ECO:0007669"/>
    <property type="project" value="UniProtKB-KW"/>
</dbReference>
<protein>
    <recommendedName>
        <fullName evidence="2">Protein-L-isoaspartate O-methyltransferase</fullName>
    </recommendedName>
    <alternativeName>
        <fullName evidence="3">Protein L-isoaspartyl methyltransferase</fullName>
    </alternativeName>
</protein>
<comment type="similarity">
    <text evidence="1">Belongs to the methyltransferase superfamily. L-isoaspartyl/D-aspartyl protein methyltransferase family.</text>
</comment>
<evidence type="ECO:0000256" key="2">
    <source>
        <dbReference type="ARBA" id="ARBA00013346"/>
    </source>
</evidence>
<name>A0A1I4SAS3_9HYPH</name>
<organism evidence="4 5">
    <name type="scientific">Pleomorphomonas diazotrophica</name>
    <dbReference type="NCBI Taxonomy" id="1166257"/>
    <lineage>
        <taxon>Bacteria</taxon>
        <taxon>Pseudomonadati</taxon>
        <taxon>Pseudomonadota</taxon>
        <taxon>Alphaproteobacteria</taxon>
        <taxon>Hyphomicrobiales</taxon>
        <taxon>Pleomorphomonadaceae</taxon>
        <taxon>Pleomorphomonas</taxon>
    </lineage>
</organism>
<dbReference type="EMBL" id="PJNW01000009">
    <property type="protein sequence ID" value="PKR88815.1"/>
    <property type="molecule type" value="Genomic_DNA"/>
</dbReference>
<keyword evidence="5" id="KW-1185">Reference proteome</keyword>
<dbReference type="PANTHER" id="PTHR11579:SF18">
    <property type="entry name" value="PROTEIN-L-ISOASPARTATE O-METHYLTRANSFERASE"/>
    <property type="match status" value="1"/>
</dbReference>
<evidence type="ECO:0000256" key="1">
    <source>
        <dbReference type="ARBA" id="ARBA00005369"/>
    </source>
</evidence>
<gene>
    <name evidence="4" type="ORF">CXZ10_11885</name>
</gene>
<dbReference type="Pfam" id="PF01135">
    <property type="entry name" value="PCMT"/>
    <property type="match status" value="1"/>
</dbReference>
<reference evidence="4 5" key="1">
    <citation type="submission" date="2017-12" db="EMBL/GenBank/DDBJ databases">
        <title>Anaerobic carbon monoxide metabolism by Pleomorphomonas carboxyditropha sp. nov., a new mesophilic hydrogenogenic carboxidotroph.</title>
        <authorList>
            <person name="Esquivel-Elizondo S."/>
            <person name="Krajmalnik-Brown R."/>
        </authorList>
    </citation>
    <scope>NUCLEOTIDE SEQUENCE [LARGE SCALE GENOMIC DNA]</scope>
    <source>
        <strain evidence="4 5">R5-392</strain>
    </source>
</reference>
<proteinExistence type="inferred from homology"/>
<dbReference type="SUPFAM" id="SSF53335">
    <property type="entry name" value="S-adenosyl-L-methionine-dependent methyltransferases"/>
    <property type="match status" value="1"/>
</dbReference>
<dbReference type="AlphaFoldDB" id="A0A1I4SAS3"/>
<dbReference type="GO" id="GO:0004719">
    <property type="term" value="F:protein-L-isoaspartate (D-aspartate) O-methyltransferase activity"/>
    <property type="evidence" value="ECO:0007669"/>
    <property type="project" value="InterPro"/>
</dbReference>
<evidence type="ECO:0000313" key="5">
    <source>
        <dbReference type="Proteomes" id="UP000233491"/>
    </source>
</evidence>
<evidence type="ECO:0000256" key="3">
    <source>
        <dbReference type="ARBA" id="ARBA00030757"/>
    </source>
</evidence>
<dbReference type="InterPro" id="IPR029063">
    <property type="entry name" value="SAM-dependent_MTases_sf"/>
</dbReference>
<dbReference type="RefSeq" id="WP_101289530.1">
    <property type="nucleotide sequence ID" value="NZ_FOUQ01000003.1"/>
</dbReference>
<comment type="caution">
    <text evidence="4">The sequence shown here is derived from an EMBL/GenBank/DDBJ whole genome shotgun (WGS) entry which is preliminary data.</text>
</comment>
<keyword evidence="4" id="KW-0808">Transferase</keyword>
<dbReference type="Gene3D" id="3.40.50.150">
    <property type="entry name" value="Vaccinia Virus protein VP39"/>
    <property type="match status" value="1"/>
</dbReference>
<keyword evidence="4" id="KW-0489">Methyltransferase</keyword>